<dbReference type="Pfam" id="PF21983">
    <property type="entry name" value="NikA-like"/>
    <property type="match status" value="1"/>
</dbReference>
<sequence length="63" mass="6924">MKGGAPMSPKMGRPVKGTAKRDKRLEVRLTADEYNTIQETADKNGLSKADLIVKAVNSYESEK</sequence>
<dbReference type="InterPro" id="IPR013321">
    <property type="entry name" value="Arc_rbn_hlx_hlx"/>
</dbReference>
<dbReference type="EMBL" id="KM275477">
    <property type="protein sequence ID" value="AIM40834.1"/>
    <property type="molecule type" value="Genomic_DNA"/>
</dbReference>
<evidence type="ECO:0000256" key="1">
    <source>
        <dbReference type="SAM" id="MobiDB-lite"/>
    </source>
</evidence>
<evidence type="ECO:0000313" key="2">
    <source>
        <dbReference type="EMBL" id="AIM40834.1"/>
    </source>
</evidence>
<reference evidence="2" key="1">
    <citation type="submission" date="2014-08" db="EMBL/GenBank/DDBJ databases">
        <title>Phage-like Chromosomal Island SpyCIM25 in Historical Streptococcus pyogenes Strain T25-3.</title>
        <authorList>
            <person name="Nguyen S.V."/>
            <person name="McShan W.M."/>
        </authorList>
    </citation>
    <scope>NUCLEOTIDE SEQUENCE</scope>
    <source>
        <strain evidence="2">T25-3</strain>
    </source>
</reference>
<gene>
    <name evidence="2" type="ORF">SpyCIM25_09</name>
</gene>
<proteinExistence type="predicted"/>
<accession>A0A088FB90</accession>
<dbReference type="CDD" id="cd21631">
    <property type="entry name" value="RHH_CopG_NikR-like"/>
    <property type="match status" value="1"/>
</dbReference>
<dbReference type="Gene3D" id="1.10.1220.10">
    <property type="entry name" value="Met repressor-like"/>
    <property type="match status" value="1"/>
</dbReference>
<name>A0A088FB90_STRPY</name>
<dbReference type="GO" id="GO:0006355">
    <property type="term" value="P:regulation of DNA-templated transcription"/>
    <property type="evidence" value="ECO:0007669"/>
    <property type="project" value="InterPro"/>
</dbReference>
<dbReference type="AlphaFoldDB" id="A0A088FB90"/>
<organism evidence="2">
    <name type="scientific">Streptococcus pyogenes</name>
    <dbReference type="NCBI Taxonomy" id="1314"/>
    <lineage>
        <taxon>Bacteria</taxon>
        <taxon>Bacillati</taxon>
        <taxon>Bacillota</taxon>
        <taxon>Bacilli</taxon>
        <taxon>Lactobacillales</taxon>
        <taxon>Streptococcaceae</taxon>
        <taxon>Streptococcus</taxon>
    </lineage>
</organism>
<feature type="region of interest" description="Disordered" evidence="1">
    <location>
        <begin position="1"/>
        <end position="24"/>
    </location>
</feature>
<protein>
    <submittedName>
        <fullName evidence="2">Uncharacterized protein</fullName>
    </submittedName>
</protein>
<dbReference type="SUPFAM" id="SSF47598">
    <property type="entry name" value="Ribbon-helix-helix"/>
    <property type="match status" value="1"/>
</dbReference>
<dbReference type="InterPro" id="IPR010985">
    <property type="entry name" value="Ribbon_hlx_hlx"/>
</dbReference>
<dbReference type="InterPro" id="IPR053842">
    <property type="entry name" value="NikA-like"/>
</dbReference>